<reference evidence="1 2" key="2">
    <citation type="journal article" date="2011" name="PLoS Genet.">
        <title>Parallel evolution of a type IV secretion system in radiating lineages of the host-restricted bacterial pathogen Bartonella.</title>
        <authorList>
            <person name="Engel P."/>
            <person name="Salzburger W."/>
            <person name="Liesch M."/>
            <person name="Chang C.C."/>
            <person name="Maruyama S."/>
            <person name="Lanz C."/>
            <person name="Calteau A."/>
            <person name="Lajus A."/>
            <person name="Medigue C."/>
            <person name="Schuster S.C."/>
            <person name="Dehio C."/>
        </authorList>
    </citation>
    <scope>NUCLEOTIDE SEQUENCE [LARGE SCALE GENOMIC DNA]</scope>
    <source>
        <strain evidence="2">CIP 104772 / 73</strain>
    </source>
</reference>
<dbReference type="Proteomes" id="UP000009101">
    <property type="component" value="Chromosome"/>
</dbReference>
<dbReference type="STRING" id="696125.BARCL_1269"/>
<sequence>MDLFLVRTIFAGSVPKCLIYIFASCILQWAYGLGANMIQANVIELTGDFNTTLIETIWLVGALYGTQCKYCNHVDQDSLSIWPTKFC</sequence>
<protein>
    <submittedName>
        <fullName evidence="1">Uncharacterized protein</fullName>
    </submittedName>
</protein>
<proteinExistence type="predicted"/>
<gene>
    <name evidence="1" type="ordered locus">BARCL_1269</name>
</gene>
<organism evidence="1 2">
    <name type="scientific">Bartonella clarridgeiae (strain CCUG 45776 / CIP 104772 / 73)</name>
    <dbReference type="NCBI Taxonomy" id="696125"/>
    <lineage>
        <taxon>Bacteria</taxon>
        <taxon>Pseudomonadati</taxon>
        <taxon>Pseudomonadota</taxon>
        <taxon>Alphaproteobacteria</taxon>
        <taxon>Hyphomicrobiales</taxon>
        <taxon>Bartonellaceae</taxon>
        <taxon>Bartonella</taxon>
    </lineage>
</organism>
<dbReference type="KEGG" id="bcd:BARCL_1269"/>
<dbReference type="AlphaFoldDB" id="E6YJA3"/>
<reference evidence="2" key="1">
    <citation type="submission" date="2009-11" db="EMBL/GenBank/DDBJ databases">
        <title>Genome sequencing of Bartonella species and comparative genomics.</title>
        <authorList>
            <person name="Engel P."/>
            <person name="Salzburger W."/>
            <person name="Marius L."/>
            <person name="Chao-Chin C."/>
            <person name="Soichi M."/>
            <person name="Christa L."/>
            <person name="Alexandra C."/>
            <person name="Aurelie L."/>
            <person name="Claudine M."/>
            <person name="Stephan S.C."/>
            <person name="Christoph D."/>
        </authorList>
    </citation>
    <scope>NUCLEOTIDE SEQUENCE [LARGE SCALE GENOMIC DNA]</scope>
    <source>
        <strain evidence="2">CIP 104772 / 73</strain>
    </source>
</reference>
<keyword evidence="2" id="KW-1185">Reference proteome</keyword>
<evidence type="ECO:0000313" key="2">
    <source>
        <dbReference type="Proteomes" id="UP000009101"/>
    </source>
</evidence>
<accession>E6YJA3</accession>
<evidence type="ECO:0000313" key="1">
    <source>
        <dbReference type="EMBL" id="CBI76941.1"/>
    </source>
</evidence>
<name>E6YJA3_BARC7</name>
<dbReference type="HOGENOM" id="CLU_2477035_0_0_5"/>
<dbReference type="EMBL" id="FN645454">
    <property type="protein sequence ID" value="CBI76941.1"/>
    <property type="molecule type" value="Genomic_DNA"/>
</dbReference>
<dbReference type="eggNOG" id="COG0477">
    <property type="taxonomic scope" value="Bacteria"/>
</dbReference>